<dbReference type="InterPro" id="IPR018501">
    <property type="entry name" value="DDT_dom"/>
</dbReference>
<feature type="non-terminal residue" evidence="18">
    <location>
        <position position="1"/>
    </location>
</feature>
<evidence type="ECO:0000259" key="16">
    <source>
        <dbReference type="PROSITE" id="PS50827"/>
    </source>
</evidence>
<dbReference type="InterPro" id="IPR004856">
    <property type="entry name" value="Glyco_trans_ALG6/ALG8"/>
</dbReference>
<dbReference type="PROSITE" id="PS50827">
    <property type="entry name" value="DDT"/>
    <property type="match status" value="1"/>
</dbReference>
<evidence type="ECO:0000313" key="19">
    <source>
        <dbReference type="Proteomes" id="UP000308768"/>
    </source>
</evidence>
<evidence type="ECO:0000256" key="14">
    <source>
        <dbReference type="SAM" id="MobiDB-lite"/>
    </source>
</evidence>
<feature type="region of interest" description="Disordered" evidence="14">
    <location>
        <begin position="637"/>
        <end position="665"/>
    </location>
</feature>
<evidence type="ECO:0000256" key="8">
    <source>
        <dbReference type="ARBA" id="ARBA00022824"/>
    </source>
</evidence>
<evidence type="ECO:0000313" key="18">
    <source>
        <dbReference type="EMBL" id="TKA68806.1"/>
    </source>
</evidence>
<dbReference type="InterPro" id="IPR013136">
    <property type="entry name" value="WSTF_Acf1_Cbp146"/>
</dbReference>
<evidence type="ECO:0000256" key="2">
    <source>
        <dbReference type="ARBA" id="ARBA00004477"/>
    </source>
</evidence>
<evidence type="ECO:0000256" key="11">
    <source>
        <dbReference type="ARBA" id="ARBA00023242"/>
    </source>
</evidence>
<evidence type="ECO:0000259" key="17">
    <source>
        <dbReference type="PROSITE" id="PS51136"/>
    </source>
</evidence>
<dbReference type="GO" id="GO:0031509">
    <property type="term" value="P:subtelomeric heterochromatin formation"/>
    <property type="evidence" value="ECO:0007669"/>
    <property type="project" value="TreeGrafter"/>
</dbReference>
<protein>
    <submittedName>
        <fullName evidence="18">Uncharacterized protein</fullName>
    </submittedName>
</protein>
<feature type="compositionally biased region" description="Basic and acidic residues" evidence="14">
    <location>
        <begin position="853"/>
        <end position="884"/>
    </location>
</feature>
<keyword evidence="9 15" id="KW-1133">Transmembrane helix</keyword>
<comment type="pathway">
    <text evidence="3">Protein modification; protein glycosylation.</text>
</comment>
<gene>
    <name evidence="18" type="ORF">B0A49_06142</name>
</gene>
<evidence type="ECO:0000256" key="4">
    <source>
        <dbReference type="ARBA" id="ARBA00008715"/>
    </source>
</evidence>
<dbReference type="STRING" id="331657.A0A4U0X0V6"/>
<dbReference type="PANTHER" id="PTHR32075:SF6">
    <property type="entry name" value="ISWI CHROMATIN-REMODELING COMPLEX SUBUNIT YPL216W-RELATED"/>
    <property type="match status" value="1"/>
</dbReference>
<evidence type="ECO:0000256" key="1">
    <source>
        <dbReference type="ARBA" id="ARBA00004123"/>
    </source>
</evidence>
<dbReference type="EMBL" id="NAJN01000781">
    <property type="protein sequence ID" value="TKA68806.1"/>
    <property type="molecule type" value="Genomic_DNA"/>
</dbReference>
<feature type="domain" description="DDT" evidence="16">
    <location>
        <begin position="537"/>
        <end position="600"/>
    </location>
</feature>
<evidence type="ECO:0000256" key="7">
    <source>
        <dbReference type="ARBA" id="ARBA00022692"/>
    </source>
</evidence>
<evidence type="ECO:0000256" key="6">
    <source>
        <dbReference type="ARBA" id="ARBA00022679"/>
    </source>
</evidence>
<feature type="compositionally biased region" description="Acidic residues" evidence="14">
    <location>
        <begin position="831"/>
        <end position="845"/>
    </location>
</feature>
<evidence type="ECO:0000256" key="13">
    <source>
        <dbReference type="SAM" id="Coils"/>
    </source>
</evidence>
<evidence type="ECO:0000256" key="9">
    <source>
        <dbReference type="ARBA" id="ARBA00022989"/>
    </source>
</evidence>
<evidence type="ECO:0000256" key="15">
    <source>
        <dbReference type="SAM" id="Phobius"/>
    </source>
</evidence>
<feature type="transmembrane region" description="Helical" evidence="15">
    <location>
        <begin position="164"/>
        <end position="186"/>
    </location>
</feature>
<evidence type="ECO:0000256" key="10">
    <source>
        <dbReference type="ARBA" id="ARBA00023136"/>
    </source>
</evidence>
<dbReference type="AlphaFoldDB" id="A0A4U0X0V6"/>
<feature type="coiled-coil region" evidence="13">
    <location>
        <begin position="1042"/>
        <end position="1087"/>
    </location>
</feature>
<comment type="similarity">
    <text evidence="4">Belongs to the ALG6/ALG8 glucosyltransferase family.</text>
</comment>
<dbReference type="PANTHER" id="PTHR32075">
    <property type="entry name" value="ISWI CHROMATIN-REMODELING COMPLEX SUBUNIT YPL216W-RELATED"/>
    <property type="match status" value="1"/>
</dbReference>
<comment type="subcellular location">
    <subcellularLocation>
        <location evidence="2">Endoplasmic reticulum membrane</location>
        <topology evidence="2">Multi-pass membrane protein</topology>
    </subcellularLocation>
    <subcellularLocation>
        <location evidence="1 12">Nucleus</location>
    </subcellularLocation>
</comment>
<name>A0A4U0X0V6_9PEZI</name>
<feature type="region of interest" description="Disordered" evidence="14">
    <location>
        <begin position="831"/>
        <end position="887"/>
    </location>
</feature>
<comment type="caution">
    <text evidence="18">The sequence shown here is derived from an EMBL/GenBank/DDBJ whole genome shotgun (WGS) entry which is preliminary data.</text>
</comment>
<feature type="region of interest" description="Disordered" evidence="14">
    <location>
        <begin position="1115"/>
        <end position="1156"/>
    </location>
</feature>
<feature type="transmembrane region" description="Helical" evidence="15">
    <location>
        <begin position="61"/>
        <end position="80"/>
    </location>
</feature>
<keyword evidence="19" id="KW-1185">Reference proteome</keyword>
<dbReference type="OrthoDB" id="1689333at2759"/>
<dbReference type="GO" id="GO:0005789">
    <property type="term" value="C:endoplasmic reticulum membrane"/>
    <property type="evidence" value="ECO:0007669"/>
    <property type="project" value="UniProtKB-SubCell"/>
</dbReference>
<keyword evidence="5" id="KW-0328">Glycosyltransferase</keyword>
<feature type="transmembrane region" description="Helical" evidence="15">
    <location>
        <begin position="36"/>
        <end position="54"/>
    </location>
</feature>
<proteinExistence type="inferred from homology"/>
<dbReference type="Proteomes" id="UP000308768">
    <property type="component" value="Unassembled WGS sequence"/>
</dbReference>
<evidence type="ECO:0000256" key="5">
    <source>
        <dbReference type="ARBA" id="ARBA00022676"/>
    </source>
</evidence>
<dbReference type="Pfam" id="PF15613">
    <property type="entry name" value="WSD"/>
    <property type="match status" value="1"/>
</dbReference>
<dbReference type="Pfam" id="PF02791">
    <property type="entry name" value="DDT"/>
    <property type="match status" value="1"/>
</dbReference>
<dbReference type="UniPathway" id="UPA00378"/>
<dbReference type="GO" id="GO:0016758">
    <property type="term" value="F:hexosyltransferase activity"/>
    <property type="evidence" value="ECO:0007669"/>
    <property type="project" value="InterPro"/>
</dbReference>
<feature type="domain" description="WAC" evidence="17">
    <location>
        <begin position="167"/>
        <end position="277"/>
    </location>
</feature>
<keyword evidence="7 15" id="KW-0812">Transmembrane</keyword>
<evidence type="ECO:0000256" key="3">
    <source>
        <dbReference type="ARBA" id="ARBA00004922"/>
    </source>
</evidence>
<evidence type="ECO:0000256" key="12">
    <source>
        <dbReference type="PROSITE-ProRule" id="PRU00475"/>
    </source>
</evidence>
<dbReference type="Pfam" id="PF03155">
    <property type="entry name" value="Alg6_Alg8"/>
    <property type="match status" value="1"/>
</dbReference>
<keyword evidence="11 12" id="KW-0539">Nucleus</keyword>
<dbReference type="GO" id="GO:0005634">
    <property type="term" value="C:nucleus"/>
    <property type="evidence" value="ECO:0007669"/>
    <property type="project" value="UniProtKB-SubCell"/>
</dbReference>
<dbReference type="InterPro" id="IPR028941">
    <property type="entry name" value="WHIM2_dom"/>
</dbReference>
<reference evidence="18 19" key="1">
    <citation type="submission" date="2017-03" db="EMBL/GenBank/DDBJ databases">
        <title>Genomes of endolithic fungi from Antarctica.</title>
        <authorList>
            <person name="Coleine C."/>
            <person name="Masonjones S."/>
            <person name="Stajich J.E."/>
        </authorList>
    </citation>
    <scope>NUCLEOTIDE SEQUENCE [LARGE SCALE GENOMIC DNA]</scope>
    <source>
        <strain evidence="18 19">CCFEE 5187</strain>
    </source>
</reference>
<keyword evidence="6" id="KW-0808">Transferase</keyword>
<keyword evidence="8" id="KW-0256">Endoplasmic reticulum</keyword>
<dbReference type="PROSITE" id="PS51136">
    <property type="entry name" value="WAC"/>
    <property type="match status" value="1"/>
</dbReference>
<keyword evidence="10 15" id="KW-0472">Membrane</keyword>
<accession>A0A4U0X0V6</accession>
<keyword evidence="13" id="KW-0175">Coiled coil</keyword>
<dbReference type="GO" id="GO:0000785">
    <property type="term" value="C:chromatin"/>
    <property type="evidence" value="ECO:0007669"/>
    <property type="project" value="UniProtKB-ARBA"/>
</dbReference>
<dbReference type="GO" id="GO:0000781">
    <property type="term" value="C:chromosome, telomeric region"/>
    <property type="evidence" value="ECO:0007669"/>
    <property type="project" value="GOC"/>
</dbReference>
<sequence length="1156" mass="131604">APYLRLSVDETAVQSVTRGLVGDTSFAVLPNIPPRVTFVLTLFFQTICLVRLFFRPTWETFVGAVTLCGYASFLFGWHVHEKAILLIIIPFSLLALKDRRYLGAFRPLAVAGHVSLFPLLFTAQEFPIKSVYTIFWLVLFLLTFDQLAPASTQPRVFLLDRFSLAYIAIAIPLIAYCSLVHALIFGQKRDFYKQKKFTCTITGHSGLSFFDALDSEMEGSREVNSLFPDALREPVLRKVQFSTISRIDELVNHVFEEFKHDFFPGEQVTALVGDGQKLEGTVREKAKFPELRRPDGSLQRKAFARYFVKLAEPSCDEALLDGVHLIRERKVFTKQMLRSFLKNTLIREAWSGAPWIVKERVAKDYRIPTEVPSELQYGARSAATKERVATKHAGAGDTFFDYLASQPRLPELKPAKGQKTKISLQEVAKFRQEKVLQYDQALANGQGPTFAASHFMPPQFQMPYANHLHQFSTFQPVATTMNPPRHAAQVAPPPKYPIDDLDVPPRANGVHRPDLKFFSDDTPSGTRRTQTSNGIQMKSVGLLLEVWNTLNVHAEIFKLDSFTFDDFVEAMQFSSNEIECELLVEAHCAVLKLLVNEEGQVQVALPAMFEVDEEEDDGTSADDSTLSTPIPDVKVRASGRTTRSSLAKSEIVPAEEPTPAPEHQQKAHRAAEMIIDYGWVERIKARDFQDGGWQAVMVGLLYQVSLNNRQKEKCEQILAKLAPINMEATQETARQQYIHLDVNLRIVALEVVCMLAVQTKTMRDYLMQSSEDMTEHRNARTDWQRKKKAFVEELRELDDQRKILLPDNMPASPVPDVAEVADVSMYTVEDTEDAGGATDDAEDDALSGRSLRRGTDRALDRKRKRDQDSVRKEKERKEKAEAAKASKQSAQFKKLLKDIEKKKDAIKECEDKISELNIDLRETDCHRTRVLGRDRFFNRYYWFERNGMPFAGVPSGSNMENEYANGRIWVQGPDDLEREGFLDLSDAAMNEYIERHGMTPQKREKVEEGPTRLYDAGQWGYYDDPDTLDVLIGWLDDRGKREKDLRKELQNWRETIVELMHKMTAQLAEKEEKKAEGEEQATRVSTRHKTYINLDATKHSCLAYRNMTAIEQLGHLHSEQPRPRPKKATKKALESKIPTGKAGKPLTRQGTRYGRH</sequence>
<organism evidence="18 19">
    <name type="scientific">Cryomyces minteri</name>
    <dbReference type="NCBI Taxonomy" id="331657"/>
    <lineage>
        <taxon>Eukaryota</taxon>
        <taxon>Fungi</taxon>
        <taxon>Dikarya</taxon>
        <taxon>Ascomycota</taxon>
        <taxon>Pezizomycotina</taxon>
        <taxon>Dothideomycetes</taxon>
        <taxon>Dothideomycetes incertae sedis</taxon>
        <taxon>Cryomyces</taxon>
    </lineage>
</organism>